<sequence length="471" mass="52475">MKQRRLTAALTLLLSLGATAPALAAPATAPAPAPAAGSAARTGERADDRVVRAVERAAHPLRSTDPSAPDDDLRALDRMIGDARVVGIGEATHNSRDFFTLKQRAFRHLVRDRGFRTYALEAPWSTGLRLNDYVLHGKGDPRRIMREEFQDAYLFWNTREYLSLLTWMRSWNRAHPDDPVRFMGNDVSWAGPELYDRVLDHVRTTDPAALPRLAELYRGLRPDAPTGPYMRAYLTKPPAERRAMAERADRALELVRSLRPGRGRAAAEAQRWAVQNARVVQQSARQYAFDLTAEKDIAAAMRFRDRTMAANTAWWQEETGTKVLLSAHNGHVQYETDDPAHYPRTQGAYLRDHYGPRYVNVGLTFGRGSFNAVGADDAMLDRNVRRVTVGPDAPGSNGATLDRAHVGAGAGYLLDLRTAPAPARDWLRQARPTRNIGTAYPWPEGQVALARSFDVLIHLHRVEAADRLPSD</sequence>
<keyword evidence="2" id="KW-0732">Signal</keyword>
<gene>
    <name evidence="3" type="ORF">AC230_21920</name>
</gene>
<evidence type="ECO:0000313" key="4">
    <source>
        <dbReference type="Proteomes" id="UP000037288"/>
    </source>
</evidence>
<dbReference type="OrthoDB" id="9810066at2"/>
<dbReference type="Gene3D" id="3.40.1660.10">
    <property type="entry name" value="EreA-like (biosynthetic domain)"/>
    <property type="match status" value="1"/>
</dbReference>
<dbReference type="InterPro" id="IPR007815">
    <property type="entry name" value="Emycin_Estase"/>
</dbReference>
<organism evidence="3 4">
    <name type="scientific">Streptomyces caatingaensis</name>
    <dbReference type="NCBI Taxonomy" id="1678637"/>
    <lineage>
        <taxon>Bacteria</taxon>
        <taxon>Bacillati</taxon>
        <taxon>Actinomycetota</taxon>
        <taxon>Actinomycetes</taxon>
        <taxon>Kitasatosporales</taxon>
        <taxon>Streptomycetaceae</taxon>
        <taxon>Streptomyces</taxon>
    </lineage>
</organism>
<dbReference type="InterPro" id="IPR052036">
    <property type="entry name" value="Hydrolase/PRTase-associated"/>
</dbReference>
<reference evidence="4" key="1">
    <citation type="submission" date="2015-07" db="EMBL/GenBank/DDBJ databases">
        <title>Draft genome sequence of Streptomyces sp. CMAA 1322, a bacterium isolated from Caatinga biome, from dry forest semiarid of Brazil.</title>
        <authorList>
            <person name="Santos S.N."/>
            <person name="Gacesa R."/>
            <person name="Taketani R.G."/>
            <person name="Long P.F."/>
            <person name="Melo I.S."/>
        </authorList>
    </citation>
    <scope>NUCLEOTIDE SEQUENCE [LARGE SCALE GENOMIC DNA]</scope>
    <source>
        <strain evidence="4">CMAA 1322</strain>
    </source>
</reference>
<dbReference type="PATRIC" id="fig|1678637.3.peg.4698"/>
<dbReference type="Gene3D" id="3.30.1870.10">
    <property type="entry name" value="EreA-like, domain 2"/>
    <property type="match status" value="1"/>
</dbReference>
<dbReference type="STRING" id="1678637.AC230_21920"/>
<feature type="chain" id="PRO_5005532467" evidence="2">
    <location>
        <begin position="25"/>
        <end position="471"/>
    </location>
</feature>
<feature type="signal peptide" evidence="2">
    <location>
        <begin position="1"/>
        <end position="24"/>
    </location>
</feature>
<dbReference type="EMBL" id="LFXA01000014">
    <property type="protein sequence ID" value="KNB50673.1"/>
    <property type="molecule type" value="Genomic_DNA"/>
</dbReference>
<dbReference type="PIRSF" id="PIRSF036794">
    <property type="entry name" value="UCP_erythr_ester"/>
    <property type="match status" value="1"/>
</dbReference>
<dbReference type="GO" id="GO:0046677">
    <property type="term" value="P:response to antibiotic"/>
    <property type="evidence" value="ECO:0007669"/>
    <property type="project" value="InterPro"/>
</dbReference>
<dbReference type="InterPro" id="IPR014622">
    <property type="entry name" value="UCP036794_erythomycin"/>
</dbReference>
<dbReference type="Pfam" id="PF05139">
    <property type="entry name" value="Erythro_esteras"/>
    <property type="match status" value="1"/>
</dbReference>
<dbReference type="PANTHER" id="PTHR31299:SF0">
    <property type="entry name" value="ESTERASE, PUTATIVE (AFU_ORTHOLOGUE AFUA_1G05850)-RELATED"/>
    <property type="match status" value="1"/>
</dbReference>
<dbReference type="PANTHER" id="PTHR31299">
    <property type="entry name" value="ESTERASE, PUTATIVE (AFU_ORTHOLOGUE AFUA_1G05850)-RELATED"/>
    <property type="match status" value="1"/>
</dbReference>
<feature type="region of interest" description="Disordered" evidence="1">
    <location>
        <begin position="27"/>
        <end position="48"/>
    </location>
</feature>
<feature type="compositionally biased region" description="Low complexity" evidence="1">
    <location>
        <begin position="27"/>
        <end position="40"/>
    </location>
</feature>
<keyword evidence="4" id="KW-1185">Reference proteome</keyword>
<protein>
    <submittedName>
        <fullName evidence="3">Erythromycin esterase</fullName>
    </submittedName>
</protein>
<name>A0A0K9XBV9_9ACTN</name>
<dbReference type="RefSeq" id="WP_049718079.1">
    <property type="nucleotide sequence ID" value="NZ_LFXA01000014.1"/>
</dbReference>
<evidence type="ECO:0000256" key="1">
    <source>
        <dbReference type="SAM" id="MobiDB-lite"/>
    </source>
</evidence>
<accession>A0A0K9XBV9</accession>
<evidence type="ECO:0000313" key="3">
    <source>
        <dbReference type="EMBL" id="KNB50673.1"/>
    </source>
</evidence>
<dbReference type="SUPFAM" id="SSF159501">
    <property type="entry name" value="EreA/ChaN-like"/>
    <property type="match status" value="1"/>
</dbReference>
<dbReference type="Proteomes" id="UP000037288">
    <property type="component" value="Unassembled WGS sequence"/>
</dbReference>
<proteinExistence type="predicted"/>
<evidence type="ECO:0000256" key="2">
    <source>
        <dbReference type="SAM" id="SignalP"/>
    </source>
</evidence>
<dbReference type="AlphaFoldDB" id="A0A0K9XBV9"/>
<dbReference type="Gene3D" id="1.20.1440.30">
    <property type="entry name" value="Biosynthetic Protein domain"/>
    <property type="match status" value="1"/>
</dbReference>
<comment type="caution">
    <text evidence="3">The sequence shown here is derived from an EMBL/GenBank/DDBJ whole genome shotgun (WGS) entry which is preliminary data.</text>
</comment>
<dbReference type="CDD" id="cd14728">
    <property type="entry name" value="Ere-like"/>
    <property type="match status" value="1"/>
</dbReference>